<sequence length="85" mass="9881">MLLKIEITSYDREISGDSHFKLDQTTSRLRKNVKSLVFAVRVQENRRKRQFSTLTTAEQNKNNCVLWAAHSNEILDEGDCGHIKF</sequence>
<comment type="caution">
    <text evidence="1">The sequence shown here is derived from an EMBL/GenBank/DDBJ whole genome shotgun (WGS) entry which is preliminary data.</text>
</comment>
<evidence type="ECO:0000313" key="2">
    <source>
        <dbReference type="Proteomes" id="UP000828390"/>
    </source>
</evidence>
<reference evidence="1" key="1">
    <citation type="journal article" date="2019" name="bioRxiv">
        <title>The Genome of the Zebra Mussel, Dreissena polymorpha: A Resource for Invasive Species Research.</title>
        <authorList>
            <person name="McCartney M.A."/>
            <person name="Auch B."/>
            <person name="Kono T."/>
            <person name="Mallez S."/>
            <person name="Zhang Y."/>
            <person name="Obille A."/>
            <person name="Becker A."/>
            <person name="Abrahante J.E."/>
            <person name="Garbe J."/>
            <person name="Badalamenti J.P."/>
            <person name="Herman A."/>
            <person name="Mangelson H."/>
            <person name="Liachko I."/>
            <person name="Sullivan S."/>
            <person name="Sone E.D."/>
            <person name="Koren S."/>
            <person name="Silverstein K.A.T."/>
            <person name="Beckman K.B."/>
            <person name="Gohl D.M."/>
        </authorList>
    </citation>
    <scope>NUCLEOTIDE SEQUENCE</scope>
    <source>
        <strain evidence="1">Duluth1</strain>
        <tissue evidence="1">Whole animal</tissue>
    </source>
</reference>
<dbReference type="Proteomes" id="UP000828390">
    <property type="component" value="Unassembled WGS sequence"/>
</dbReference>
<dbReference type="EMBL" id="JAIWYP010000006">
    <property type="protein sequence ID" value="KAH3815597.1"/>
    <property type="molecule type" value="Genomic_DNA"/>
</dbReference>
<organism evidence="1 2">
    <name type="scientific">Dreissena polymorpha</name>
    <name type="common">Zebra mussel</name>
    <name type="synonym">Mytilus polymorpha</name>
    <dbReference type="NCBI Taxonomy" id="45954"/>
    <lineage>
        <taxon>Eukaryota</taxon>
        <taxon>Metazoa</taxon>
        <taxon>Spiralia</taxon>
        <taxon>Lophotrochozoa</taxon>
        <taxon>Mollusca</taxon>
        <taxon>Bivalvia</taxon>
        <taxon>Autobranchia</taxon>
        <taxon>Heteroconchia</taxon>
        <taxon>Euheterodonta</taxon>
        <taxon>Imparidentia</taxon>
        <taxon>Neoheterodontei</taxon>
        <taxon>Myida</taxon>
        <taxon>Dreissenoidea</taxon>
        <taxon>Dreissenidae</taxon>
        <taxon>Dreissena</taxon>
    </lineage>
</organism>
<dbReference type="AlphaFoldDB" id="A0A9D4GKG1"/>
<protein>
    <submittedName>
        <fullName evidence="1">Uncharacterized protein</fullName>
    </submittedName>
</protein>
<reference evidence="1" key="2">
    <citation type="submission" date="2020-11" db="EMBL/GenBank/DDBJ databases">
        <authorList>
            <person name="McCartney M.A."/>
            <person name="Auch B."/>
            <person name="Kono T."/>
            <person name="Mallez S."/>
            <person name="Becker A."/>
            <person name="Gohl D.M."/>
            <person name="Silverstein K.A.T."/>
            <person name="Koren S."/>
            <person name="Bechman K.B."/>
            <person name="Herman A."/>
            <person name="Abrahante J.E."/>
            <person name="Garbe J."/>
        </authorList>
    </citation>
    <scope>NUCLEOTIDE SEQUENCE</scope>
    <source>
        <strain evidence="1">Duluth1</strain>
        <tissue evidence="1">Whole animal</tissue>
    </source>
</reference>
<gene>
    <name evidence="1" type="ORF">DPMN_144125</name>
</gene>
<accession>A0A9D4GKG1</accession>
<name>A0A9D4GKG1_DREPO</name>
<proteinExistence type="predicted"/>
<keyword evidence="2" id="KW-1185">Reference proteome</keyword>
<evidence type="ECO:0000313" key="1">
    <source>
        <dbReference type="EMBL" id="KAH3815597.1"/>
    </source>
</evidence>